<comment type="caution">
    <text evidence="2">The sequence shown here is derived from an EMBL/GenBank/DDBJ whole genome shotgun (WGS) entry which is preliminary data.</text>
</comment>
<proteinExistence type="predicted"/>
<gene>
    <name evidence="2" type="ORF">E2C01_074090</name>
</gene>
<sequence>MTLTYIGEVIVIIVRVVATLLIVTTGPAITATPPIELNDAKYAAALLIHSRTHFAGIPHRERGEGDRDIETGKRERDTRGEEKRERDTE</sequence>
<keyword evidence="3" id="KW-1185">Reference proteome</keyword>
<protein>
    <submittedName>
        <fullName evidence="2">Uncharacterized protein</fullName>
    </submittedName>
</protein>
<organism evidence="2 3">
    <name type="scientific">Portunus trituberculatus</name>
    <name type="common">Swimming crab</name>
    <name type="synonym">Neptunus trituberculatus</name>
    <dbReference type="NCBI Taxonomy" id="210409"/>
    <lineage>
        <taxon>Eukaryota</taxon>
        <taxon>Metazoa</taxon>
        <taxon>Ecdysozoa</taxon>
        <taxon>Arthropoda</taxon>
        <taxon>Crustacea</taxon>
        <taxon>Multicrustacea</taxon>
        <taxon>Malacostraca</taxon>
        <taxon>Eumalacostraca</taxon>
        <taxon>Eucarida</taxon>
        <taxon>Decapoda</taxon>
        <taxon>Pleocyemata</taxon>
        <taxon>Brachyura</taxon>
        <taxon>Eubrachyura</taxon>
        <taxon>Portunoidea</taxon>
        <taxon>Portunidae</taxon>
        <taxon>Portuninae</taxon>
        <taxon>Portunus</taxon>
    </lineage>
</organism>
<accession>A0A5B7ICF5</accession>
<evidence type="ECO:0000313" key="3">
    <source>
        <dbReference type="Proteomes" id="UP000324222"/>
    </source>
</evidence>
<dbReference type="EMBL" id="VSRR010051439">
    <property type="protein sequence ID" value="MPC79559.1"/>
    <property type="molecule type" value="Genomic_DNA"/>
</dbReference>
<evidence type="ECO:0000313" key="2">
    <source>
        <dbReference type="EMBL" id="MPC79559.1"/>
    </source>
</evidence>
<evidence type="ECO:0000256" key="1">
    <source>
        <dbReference type="SAM" id="MobiDB-lite"/>
    </source>
</evidence>
<dbReference type="AlphaFoldDB" id="A0A5B7ICF5"/>
<feature type="compositionally biased region" description="Basic and acidic residues" evidence="1">
    <location>
        <begin position="58"/>
        <end position="89"/>
    </location>
</feature>
<name>A0A5B7ICF5_PORTR</name>
<feature type="region of interest" description="Disordered" evidence="1">
    <location>
        <begin position="57"/>
        <end position="89"/>
    </location>
</feature>
<dbReference type="Proteomes" id="UP000324222">
    <property type="component" value="Unassembled WGS sequence"/>
</dbReference>
<reference evidence="2 3" key="1">
    <citation type="submission" date="2019-05" db="EMBL/GenBank/DDBJ databases">
        <title>Another draft genome of Portunus trituberculatus and its Hox gene families provides insights of decapod evolution.</title>
        <authorList>
            <person name="Jeong J.-H."/>
            <person name="Song I."/>
            <person name="Kim S."/>
            <person name="Choi T."/>
            <person name="Kim D."/>
            <person name="Ryu S."/>
            <person name="Kim W."/>
        </authorList>
    </citation>
    <scope>NUCLEOTIDE SEQUENCE [LARGE SCALE GENOMIC DNA]</scope>
    <source>
        <tissue evidence="2">Muscle</tissue>
    </source>
</reference>